<keyword evidence="3" id="KW-1185">Reference proteome</keyword>
<comment type="caution">
    <text evidence="2">The sequence shown here is derived from an EMBL/GenBank/DDBJ whole genome shotgun (WGS) entry which is preliminary data.</text>
</comment>
<dbReference type="CDD" id="cd06325">
    <property type="entry name" value="PBP1_ABC_unchar_transporter"/>
    <property type="match status" value="1"/>
</dbReference>
<feature type="chain" id="PRO_5045373428" evidence="1">
    <location>
        <begin position="21"/>
        <end position="332"/>
    </location>
</feature>
<dbReference type="SUPFAM" id="SSF53822">
    <property type="entry name" value="Periplasmic binding protein-like I"/>
    <property type="match status" value="1"/>
</dbReference>
<evidence type="ECO:0000313" key="3">
    <source>
        <dbReference type="Proteomes" id="UP001312865"/>
    </source>
</evidence>
<feature type="signal peptide" evidence="1">
    <location>
        <begin position="1"/>
        <end position="20"/>
    </location>
</feature>
<reference evidence="2 3" key="1">
    <citation type="journal article" date="2018" name="J. Microbiol.">
        <title>Bacillus spongiae sp. nov., isolated from sponge of Jeju Island.</title>
        <authorList>
            <person name="Lee G.E."/>
            <person name="Im W.T."/>
            <person name="Park J.S."/>
        </authorList>
    </citation>
    <scope>NUCLEOTIDE SEQUENCE [LARGE SCALE GENOMIC DNA]</scope>
    <source>
        <strain evidence="2 3">135PIL107-10</strain>
    </source>
</reference>
<evidence type="ECO:0000313" key="2">
    <source>
        <dbReference type="EMBL" id="MEI5909003.1"/>
    </source>
</evidence>
<evidence type="ECO:0000256" key="1">
    <source>
        <dbReference type="SAM" id="SignalP"/>
    </source>
</evidence>
<accession>A0ABU8HHY1</accession>
<dbReference type="Pfam" id="PF04392">
    <property type="entry name" value="ABC_sub_bind"/>
    <property type="match status" value="1"/>
</dbReference>
<dbReference type="RefSeq" id="WP_336588448.1">
    <property type="nucleotide sequence ID" value="NZ_JBBAXC010000018.1"/>
</dbReference>
<dbReference type="PANTHER" id="PTHR35271:SF1">
    <property type="entry name" value="ABC TRANSPORTER, SUBSTRATE-BINDING LIPOPROTEIN"/>
    <property type="match status" value="1"/>
</dbReference>
<proteinExistence type="predicted"/>
<name>A0ABU8HHY1_9BACI</name>
<dbReference type="Proteomes" id="UP001312865">
    <property type="component" value="Unassembled WGS sequence"/>
</dbReference>
<dbReference type="PROSITE" id="PS51257">
    <property type="entry name" value="PROKAR_LIPOPROTEIN"/>
    <property type="match status" value="1"/>
</dbReference>
<sequence length="332" mass="35568">MKKVSIIATMMFVTAMLILSGCGSSESNGNGKEDEMIVIGVTQIVEHPSLDAAFEGFKEALEENGYKEGDNIEYDVQNAQNDPNNNSTIAKKFVGDKVDMIFANSTPSAQSVLNATKDIPIVFTSVTDPVGAELVAALDQPGENITGTTDTHPEAISKTVSFMVNEIGAKKIGVVYNSGEQNSSVQVKEVKKIVEENGGELIEVSVAQSAEVKQAVDSLVGRVDAIYMPTDNTVVSALDSLIAVANDKDIPLFAGELDSMKRGAFAASGFNYKDLGYQTGLMAVELLNGDKKPSELEVGYPESFELVVNKEAAKEQGIEMDDSWEVEVFEGE</sequence>
<dbReference type="PANTHER" id="PTHR35271">
    <property type="entry name" value="ABC TRANSPORTER, SUBSTRATE-BINDING LIPOPROTEIN-RELATED"/>
    <property type="match status" value="1"/>
</dbReference>
<dbReference type="Gene3D" id="3.40.50.2300">
    <property type="match status" value="2"/>
</dbReference>
<dbReference type="InterPro" id="IPR007487">
    <property type="entry name" value="ABC_transpt-TYRBP-like"/>
</dbReference>
<organism evidence="2 3">
    <name type="scientific">Bacillus spongiae</name>
    <dbReference type="NCBI Taxonomy" id="2683610"/>
    <lineage>
        <taxon>Bacteria</taxon>
        <taxon>Bacillati</taxon>
        <taxon>Bacillota</taxon>
        <taxon>Bacilli</taxon>
        <taxon>Bacillales</taxon>
        <taxon>Bacillaceae</taxon>
        <taxon>Bacillus</taxon>
    </lineage>
</organism>
<gene>
    <name evidence="2" type="ORF">WAK64_18295</name>
</gene>
<dbReference type="InterPro" id="IPR028082">
    <property type="entry name" value="Peripla_BP_I"/>
</dbReference>
<keyword evidence="1" id="KW-0732">Signal</keyword>
<dbReference type="EMBL" id="JBBAXC010000018">
    <property type="protein sequence ID" value="MEI5909003.1"/>
    <property type="molecule type" value="Genomic_DNA"/>
</dbReference>
<protein>
    <submittedName>
        <fullName evidence="2">ABC transporter substrate-binding protein</fullName>
    </submittedName>
</protein>